<dbReference type="RefSeq" id="WP_014857464.1">
    <property type="nucleotide sequence ID" value="NC_018178.1"/>
</dbReference>
<evidence type="ECO:0008006" key="3">
    <source>
        <dbReference type="Google" id="ProtNLM"/>
    </source>
</evidence>
<dbReference type="InterPro" id="IPR029024">
    <property type="entry name" value="TerB-like"/>
</dbReference>
<accession>I6ZVK8</accession>
<gene>
    <name evidence="1" type="ordered locus">MROS_2804</name>
</gene>
<sequence>MELSLIDRSNYLKGILILIGKDKKLSIKEKNMFKSLGKALGFGEEFCEEVMEDLLENEYLIEEPPRFEKKEIAKLFFKDGLKLALSDGDIHLYELNWLNLVAEKNELDKEWRLYTYNNFKEYYNGFDGNFEIEKILSHQT</sequence>
<evidence type="ECO:0000313" key="2">
    <source>
        <dbReference type="Proteomes" id="UP000009011"/>
    </source>
</evidence>
<reference evidence="1 2" key="1">
    <citation type="journal article" date="2013" name="PLoS ONE">
        <title>Genomic analysis of Melioribacter roseus, facultatively anaerobic organotrophic bacterium representing a novel deep lineage within Bacteriodetes/Chlorobi group.</title>
        <authorList>
            <person name="Kadnikov V.V."/>
            <person name="Mardanov A.V."/>
            <person name="Podosokorskaya O.A."/>
            <person name="Gavrilov S.N."/>
            <person name="Kublanov I.V."/>
            <person name="Beletsky A.V."/>
            <person name="Bonch-Osmolovskaya E.A."/>
            <person name="Ravin N.V."/>
        </authorList>
    </citation>
    <scope>NUCLEOTIDE SEQUENCE [LARGE SCALE GENOMIC DNA]</scope>
    <source>
        <strain evidence="2">JCM 17771 / P3M-2</strain>
    </source>
</reference>
<dbReference type="STRING" id="1191523.MROS_2804"/>
<keyword evidence="2" id="KW-1185">Reference proteome</keyword>
<dbReference type="OrthoDB" id="9930095at2"/>
<evidence type="ECO:0000313" key="1">
    <source>
        <dbReference type="EMBL" id="AFN76034.1"/>
    </source>
</evidence>
<dbReference type="Gene3D" id="1.10.3680.10">
    <property type="entry name" value="TerB-like"/>
    <property type="match status" value="1"/>
</dbReference>
<name>I6ZVK8_MELRP</name>
<organism evidence="1 2">
    <name type="scientific">Melioribacter roseus (strain DSM 23840 / JCM 17771 / VKM B-2668 / P3M-2)</name>
    <dbReference type="NCBI Taxonomy" id="1191523"/>
    <lineage>
        <taxon>Bacteria</taxon>
        <taxon>Pseudomonadati</taxon>
        <taxon>Ignavibacteriota</taxon>
        <taxon>Ignavibacteria</taxon>
        <taxon>Ignavibacteriales</taxon>
        <taxon>Melioribacteraceae</taxon>
        <taxon>Melioribacter</taxon>
    </lineage>
</organism>
<proteinExistence type="predicted"/>
<dbReference type="KEGG" id="mro:MROS_2804"/>
<dbReference type="EMBL" id="CP003557">
    <property type="protein sequence ID" value="AFN76034.1"/>
    <property type="molecule type" value="Genomic_DNA"/>
</dbReference>
<protein>
    <recommendedName>
        <fullName evidence="3">Co-chaperone DjlA N-terminal domain-containing protein</fullName>
    </recommendedName>
</protein>
<dbReference type="HOGENOM" id="CLU_1832783_0_0_10"/>
<dbReference type="AlphaFoldDB" id="I6ZVK8"/>
<dbReference type="Proteomes" id="UP000009011">
    <property type="component" value="Chromosome"/>
</dbReference>
<dbReference type="SUPFAM" id="SSF158682">
    <property type="entry name" value="TerB-like"/>
    <property type="match status" value="1"/>
</dbReference>